<dbReference type="AlphaFoldDB" id="A0A914CM79"/>
<dbReference type="InterPro" id="IPR052898">
    <property type="entry name" value="ACAD10-like"/>
</dbReference>
<keyword evidence="2" id="KW-1185">Reference proteome</keyword>
<reference evidence="3" key="1">
    <citation type="submission" date="2022-11" db="UniProtKB">
        <authorList>
            <consortium name="WormBaseParasite"/>
        </authorList>
    </citation>
    <scope>IDENTIFICATION</scope>
</reference>
<keyword evidence="1" id="KW-0007">Acetylation</keyword>
<evidence type="ECO:0000313" key="3">
    <source>
        <dbReference type="WBParaSite" id="ACRNAN_scaffold12366.g31761.t1"/>
    </source>
</evidence>
<dbReference type="Pfam" id="PF00702">
    <property type="entry name" value="Hydrolase"/>
    <property type="match status" value="1"/>
</dbReference>
<proteinExistence type="predicted"/>
<dbReference type="PRINTS" id="PR00413">
    <property type="entry name" value="HADHALOGNASE"/>
</dbReference>
<protein>
    <submittedName>
        <fullName evidence="3">HAD family phosphatase</fullName>
    </submittedName>
</protein>
<dbReference type="Gene3D" id="3.40.50.1000">
    <property type="entry name" value="HAD superfamily/HAD-like"/>
    <property type="match status" value="1"/>
</dbReference>
<dbReference type="SUPFAM" id="SSF56784">
    <property type="entry name" value="HAD-like"/>
    <property type="match status" value="1"/>
</dbReference>
<dbReference type="PANTHER" id="PTHR47829:SF1">
    <property type="entry name" value="HAD FAMILY PHOSPHATASE"/>
    <property type="match status" value="1"/>
</dbReference>
<dbReference type="InterPro" id="IPR036412">
    <property type="entry name" value="HAD-like_sf"/>
</dbReference>
<dbReference type="InterPro" id="IPR006439">
    <property type="entry name" value="HAD-SF_hydro_IA"/>
</dbReference>
<accession>A0A914CM79</accession>
<dbReference type="Gene3D" id="1.10.150.240">
    <property type="entry name" value="Putative phosphatase, domain 2"/>
    <property type="match status" value="1"/>
</dbReference>
<dbReference type="NCBIfam" id="TIGR02247">
    <property type="entry name" value="HAD-1A3-hyp"/>
    <property type="match status" value="1"/>
</dbReference>
<dbReference type="Proteomes" id="UP000887540">
    <property type="component" value="Unplaced"/>
</dbReference>
<dbReference type="SFLD" id="SFLDG01129">
    <property type="entry name" value="C1.5:_HAD__Beta-PGM__Phosphata"/>
    <property type="match status" value="1"/>
</dbReference>
<dbReference type="NCBIfam" id="TIGR01509">
    <property type="entry name" value="HAD-SF-IA-v3"/>
    <property type="match status" value="1"/>
</dbReference>
<dbReference type="PANTHER" id="PTHR47829">
    <property type="entry name" value="HYDROLASE, PUTATIVE (AFU_ORTHOLOGUE AFUA_1G12880)-RELATED"/>
    <property type="match status" value="1"/>
</dbReference>
<name>A0A914CM79_9BILA</name>
<dbReference type="InterPro" id="IPR023214">
    <property type="entry name" value="HAD_sf"/>
</dbReference>
<dbReference type="InterPro" id="IPR011945">
    <property type="entry name" value="HAD-SF_ppase_IA/epoxid_hydro_N"/>
</dbReference>
<evidence type="ECO:0000313" key="2">
    <source>
        <dbReference type="Proteomes" id="UP000887540"/>
    </source>
</evidence>
<evidence type="ECO:0000256" key="1">
    <source>
        <dbReference type="ARBA" id="ARBA00022990"/>
    </source>
</evidence>
<dbReference type="CDD" id="cd02603">
    <property type="entry name" value="HAD_sEH-N_like"/>
    <property type="match status" value="1"/>
</dbReference>
<sequence length="217" mass="25261">MDTKRYKAVILDMGGVLLPSHFQHYSKEEWNKISTILLSEEFIPKFHAFEVGEISLEEFHPMFQECYYKHHGVHLKRELDTMRHHIIPGRPESTVIPIWYPVLKKLREEGYIIAVLTNNYWIDKAKTGKTTPLDEKHFDAIFESCKLGMRKPNPNIYQHVLNELKIVPEEAIFIDDVVQNLEGASRLGITTIHCTHVDKTIDALEEILKISLNDKNN</sequence>
<organism evidence="2 3">
    <name type="scientific">Acrobeloides nanus</name>
    <dbReference type="NCBI Taxonomy" id="290746"/>
    <lineage>
        <taxon>Eukaryota</taxon>
        <taxon>Metazoa</taxon>
        <taxon>Ecdysozoa</taxon>
        <taxon>Nematoda</taxon>
        <taxon>Chromadorea</taxon>
        <taxon>Rhabditida</taxon>
        <taxon>Tylenchina</taxon>
        <taxon>Cephalobomorpha</taxon>
        <taxon>Cephaloboidea</taxon>
        <taxon>Cephalobidae</taxon>
        <taxon>Acrobeloides</taxon>
    </lineage>
</organism>
<dbReference type="WBParaSite" id="ACRNAN_scaffold12366.g31761.t1">
    <property type="protein sequence ID" value="ACRNAN_scaffold12366.g31761.t1"/>
    <property type="gene ID" value="ACRNAN_scaffold12366.g31761"/>
</dbReference>
<dbReference type="SFLD" id="SFLDS00003">
    <property type="entry name" value="Haloacid_Dehalogenase"/>
    <property type="match status" value="1"/>
</dbReference>
<dbReference type="InterPro" id="IPR023198">
    <property type="entry name" value="PGP-like_dom2"/>
</dbReference>